<dbReference type="EMBL" id="JAUKUD010000005">
    <property type="protein sequence ID" value="KAK0743242.1"/>
    <property type="molecule type" value="Genomic_DNA"/>
</dbReference>
<dbReference type="Pfam" id="PF05495">
    <property type="entry name" value="zf-CHY"/>
    <property type="match status" value="1"/>
</dbReference>
<feature type="region of interest" description="Disordered" evidence="5">
    <location>
        <begin position="328"/>
        <end position="347"/>
    </location>
</feature>
<evidence type="ECO:0000256" key="3">
    <source>
        <dbReference type="ARBA" id="ARBA00022833"/>
    </source>
</evidence>
<evidence type="ECO:0000313" key="7">
    <source>
        <dbReference type="EMBL" id="KAK0743242.1"/>
    </source>
</evidence>
<evidence type="ECO:0000313" key="8">
    <source>
        <dbReference type="Proteomes" id="UP001172155"/>
    </source>
</evidence>
<evidence type="ECO:0000256" key="5">
    <source>
        <dbReference type="SAM" id="MobiDB-lite"/>
    </source>
</evidence>
<feature type="region of interest" description="Disordered" evidence="5">
    <location>
        <begin position="165"/>
        <end position="223"/>
    </location>
</feature>
<reference evidence="7" key="1">
    <citation type="submission" date="2023-06" db="EMBL/GenBank/DDBJ databases">
        <title>Genome-scale phylogeny and comparative genomics of the fungal order Sordariales.</title>
        <authorList>
            <consortium name="Lawrence Berkeley National Laboratory"/>
            <person name="Hensen N."/>
            <person name="Bonometti L."/>
            <person name="Westerberg I."/>
            <person name="Brannstrom I.O."/>
            <person name="Guillou S."/>
            <person name="Cros-Aarteil S."/>
            <person name="Calhoun S."/>
            <person name="Haridas S."/>
            <person name="Kuo A."/>
            <person name="Mondo S."/>
            <person name="Pangilinan J."/>
            <person name="Riley R."/>
            <person name="LaButti K."/>
            <person name="Andreopoulos B."/>
            <person name="Lipzen A."/>
            <person name="Chen C."/>
            <person name="Yanf M."/>
            <person name="Daum C."/>
            <person name="Ng V."/>
            <person name="Clum A."/>
            <person name="Steindorff A."/>
            <person name="Ohm R."/>
            <person name="Martin F."/>
            <person name="Silar P."/>
            <person name="Natvig D."/>
            <person name="Lalanne C."/>
            <person name="Gautier V."/>
            <person name="Ament-velasquez S.L."/>
            <person name="Kruys A."/>
            <person name="Hutchinson M.I."/>
            <person name="Powell A.J."/>
            <person name="Barry K."/>
            <person name="Miller A.N."/>
            <person name="Grigoriev I.V."/>
            <person name="Debuchy R."/>
            <person name="Gladieux P."/>
            <person name="Thoren M.H."/>
            <person name="Johannesson H."/>
        </authorList>
    </citation>
    <scope>NUCLEOTIDE SEQUENCE</scope>
    <source>
        <strain evidence="7">SMH3187-1</strain>
    </source>
</reference>
<dbReference type="PROSITE" id="PS51266">
    <property type="entry name" value="ZF_CHY"/>
    <property type="match status" value="1"/>
</dbReference>
<evidence type="ECO:0000256" key="1">
    <source>
        <dbReference type="ARBA" id="ARBA00022723"/>
    </source>
</evidence>
<evidence type="ECO:0000256" key="2">
    <source>
        <dbReference type="ARBA" id="ARBA00022771"/>
    </source>
</evidence>
<dbReference type="SUPFAM" id="SSF161219">
    <property type="entry name" value="CHY zinc finger-like"/>
    <property type="match status" value="1"/>
</dbReference>
<dbReference type="Proteomes" id="UP001172155">
    <property type="component" value="Unassembled WGS sequence"/>
</dbReference>
<dbReference type="AlphaFoldDB" id="A0AA40EPV8"/>
<dbReference type="InterPro" id="IPR037274">
    <property type="entry name" value="Znf_CHY_sf"/>
</dbReference>
<proteinExistence type="predicted"/>
<evidence type="ECO:0000259" key="6">
    <source>
        <dbReference type="PROSITE" id="PS51266"/>
    </source>
</evidence>
<protein>
    <recommendedName>
        <fullName evidence="6">CHY-type domain-containing protein</fullName>
    </recommendedName>
</protein>
<feature type="compositionally biased region" description="Acidic residues" evidence="5">
    <location>
        <begin position="378"/>
        <end position="399"/>
    </location>
</feature>
<name>A0AA40EPV8_9PEZI</name>
<feature type="compositionally biased region" description="Basic and acidic residues" evidence="5">
    <location>
        <begin position="205"/>
        <end position="223"/>
    </location>
</feature>
<dbReference type="GO" id="GO:0008270">
    <property type="term" value="F:zinc ion binding"/>
    <property type="evidence" value="ECO:0007669"/>
    <property type="project" value="UniProtKB-KW"/>
</dbReference>
<keyword evidence="1" id="KW-0479">Metal-binding</keyword>
<keyword evidence="3" id="KW-0862">Zinc</keyword>
<dbReference type="InterPro" id="IPR008913">
    <property type="entry name" value="Znf_CHY"/>
</dbReference>
<gene>
    <name evidence="7" type="ORF">B0T18DRAFT_439231</name>
</gene>
<evidence type="ECO:0000256" key="4">
    <source>
        <dbReference type="PROSITE-ProRule" id="PRU00601"/>
    </source>
</evidence>
<feature type="compositionally biased region" description="Basic residues" evidence="5">
    <location>
        <begin position="674"/>
        <end position="689"/>
    </location>
</feature>
<feature type="region of interest" description="Disordered" evidence="5">
    <location>
        <begin position="670"/>
        <end position="689"/>
    </location>
</feature>
<feature type="region of interest" description="Disordered" evidence="5">
    <location>
        <begin position="1"/>
        <end position="40"/>
    </location>
</feature>
<feature type="compositionally biased region" description="Basic and acidic residues" evidence="5">
    <location>
        <begin position="355"/>
        <end position="366"/>
    </location>
</feature>
<accession>A0AA40EPV8</accession>
<keyword evidence="8" id="KW-1185">Reference proteome</keyword>
<feature type="region of interest" description="Disordered" evidence="5">
    <location>
        <begin position="355"/>
        <end position="399"/>
    </location>
</feature>
<comment type="caution">
    <text evidence="7">The sequence shown here is derived from an EMBL/GenBank/DDBJ whole genome shotgun (WGS) entry which is preliminary data.</text>
</comment>
<organism evidence="7 8">
    <name type="scientific">Schizothecium vesticola</name>
    <dbReference type="NCBI Taxonomy" id="314040"/>
    <lineage>
        <taxon>Eukaryota</taxon>
        <taxon>Fungi</taxon>
        <taxon>Dikarya</taxon>
        <taxon>Ascomycota</taxon>
        <taxon>Pezizomycotina</taxon>
        <taxon>Sordariomycetes</taxon>
        <taxon>Sordariomycetidae</taxon>
        <taxon>Sordariales</taxon>
        <taxon>Schizotheciaceae</taxon>
        <taxon>Schizothecium</taxon>
    </lineage>
</organism>
<keyword evidence="2 4" id="KW-0863">Zinc-finger</keyword>
<feature type="domain" description="CHY-type" evidence="6">
    <location>
        <begin position="581"/>
        <end position="648"/>
    </location>
</feature>
<sequence>MIPIRPKNGSPAPRRSQQAVKEAPANRTVPEPVPVAQLDDPRGFQIAQVRRRFSPNFTETTLPNDDTLLLFDLKPSDPDFPFDLPKLQLELRVPAGYPAAPPKLSVKDNQVPKGFAINIERGFDKLVQQRPGCFLRKLINELDKALASILSEKKAETVKLTFVKHARDPDEQEPTASLTAPAPAPALSPEPVAESRPKSYIPRESFSHDQISEAKARRAQETRQLEARMGRLPSFQKSSDGVIYTLPLEPKRRAQLPIGLQAVQSMQLIVPLLYPLQPLRVLLNDVDSEDAEGLEDLFSEKTTQQKQMTLTSHVNYLAQTMHILAKEAQGAATKADPVEEPSAPSRLDLEAKEAEHFSTLDSDKPHLRVVPRPPEWTFQDDSDASYSDDDYSDGEEYEDGGAVLADQPSLTSQPAERGTALSFPHLELHGLELLQISVLNLVVKCSRCKTPNEITGLQGPEKTVSCKKCATPLAVTFRPELMHGNSNRAGFLDTSACTVSDLLPSTFLPTCAGCSTTPSQGGLVSVRGETVTNVCRECHARFTFALPDVRFQTYSAGAAALPPSTNPRGRQEKLGLRAGEPLPARGTCGHYRRSNRWFRFSCCAKVYPCDRCHDAAEEHANEWANRMICGWCSREQRYRVESCGFCGRSVIGKRGTGFWEGGKGTRDRVLMRRGDKRKYRRGPAQKKDE</sequence>